<evidence type="ECO:0000256" key="2">
    <source>
        <dbReference type="ARBA" id="ARBA00010701"/>
    </source>
</evidence>
<comment type="similarity">
    <text evidence="2 6">Belongs to the AB hydrolase superfamily. Lipase family.</text>
</comment>
<dbReference type="GO" id="GO:0016298">
    <property type="term" value="F:lipase activity"/>
    <property type="evidence" value="ECO:0007669"/>
    <property type="project" value="InterPro"/>
</dbReference>
<keyword evidence="7" id="KW-0732">Signal</keyword>
<dbReference type="Pfam" id="PF00151">
    <property type="entry name" value="Lipase"/>
    <property type="match status" value="1"/>
</dbReference>
<dbReference type="InterPro" id="IPR000734">
    <property type="entry name" value="TAG_lipase"/>
</dbReference>
<evidence type="ECO:0000256" key="7">
    <source>
        <dbReference type="SAM" id="SignalP"/>
    </source>
</evidence>
<dbReference type="AlphaFoldDB" id="A0AAV6UEQ1"/>
<accession>A0AAV6UEQ1</accession>
<evidence type="ECO:0000313" key="10">
    <source>
        <dbReference type="Proteomes" id="UP000827092"/>
    </source>
</evidence>
<dbReference type="InterPro" id="IPR029058">
    <property type="entry name" value="AB_hydrolase_fold"/>
</dbReference>
<feature type="active site" description="Nucleophile" evidence="4">
    <location>
        <position position="198"/>
    </location>
</feature>
<dbReference type="SUPFAM" id="SSF53474">
    <property type="entry name" value="alpha/beta-Hydrolases"/>
    <property type="match status" value="1"/>
</dbReference>
<dbReference type="PANTHER" id="PTHR11610">
    <property type="entry name" value="LIPASE"/>
    <property type="match status" value="1"/>
</dbReference>
<evidence type="ECO:0000256" key="3">
    <source>
        <dbReference type="ARBA" id="ARBA00022525"/>
    </source>
</evidence>
<protein>
    <recommendedName>
        <fullName evidence="8">Lipase domain-containing protein</fullName>
    </recommendedName>
</protein>
<evidence type="ECO:0000256" key="6">
    <source>
        <dbReference type="RuleBase" id="RU004262"/>
    </source>
</evidence>
<keyword evidence="5" id="KW-0106">Calcium</keyword>
<keyword evidence="5" id="KW-0479">Metal-binding</keyword>
<reference evidence="9 10" key="1">
    <citation type="journal article" date="2022" name="Nat. Ecol. Evol.">
        <title>A masculinizing supergene underlies an exaggerated male reproductive morph in a spider.</title>
        <authorList>
            <person name="Hendrickx F."/>
            <person name="De Corte Z."/>
            <person name="Sonet G."/>
            <person name="Van Belleghem S.M."/>
            <person name="Kostlbacher S."/>
            <person name="Vangestel C."/>
        </authorList>
    </citation>
    <scope>NUCLEOTIDE SEQUENCE [LARGE SCALE GENOMIC DNA]</scope>
    <source>
        <strain evidence="9">W744_W776</strain>
    </source>
</reference>
<keyword evidence="10" id="KW-1185">Reference proteome</keyword>
<feature type="active site" description="Charge relay system" evidence="4">
    <location>
        <position position="221"/>
    </location>
</feature>
<evidence type="ECO:0000256" key="4">
    <source>
        <dbReference type="PIRSR" id="PIRSR000865-1"/>
    </source>
</evidence>
<feature type="signal peptide" evidence="7">
    <location>
        <begin position="1"/>
        <end position="21"/>
    </location>
</feature>
<dbReference type="Proteomes" id="UP000827092">
    <property type="component" value="Unassembled WGS sequence"/>
</dbReference>
<feature type="domain" description="Lipase" evidence="8">
    <location>
        <begin position="44"/>
        <end position="375"/>
    </location>
</feature>
<dbReference type="InterPro" id="IPR016272">
    <property type="entry name" value="Lipase_LIPH"/>
</dbReference>
<feature type="binding site" evidence="5">
    <location>
        <position position="237"/>
    </location>
    <ligand>
        <name>Ca(2+)</name>
        <dbReference type="ChEBI" id="CHEBI:29108"/>
    </ligand>
</feature>
<name>A0AAV6UEQ1_9ARAC</name>
<proteinExistence type="inferred from homology"/>
<dbReference type="PIRSF" id="PIRSF000865">
    <property type="entry name" value="Lipoprotein_lipase_LIPH"/>
    <property type="match status" value="1"/>
</dbReference>
<dbReference type="Gene3D" id="3.40.50.1820">
    <property type="entry name" value="alpha/beta hydrolase"/>
    <property type="match status" value="1"/>
</dbReference>
<dbReference type="GO" id="GO:0052689">
    <property type="term" value="F:carboxylic ester hydrolase activity"/>
    <property type="evidence" value="ECO:0007669"/>
    <property type="project" value="InterPro"/>
</dbReference>
<feature type="active site" description="Charge relay system" evidence="4">
    <location>
        <position position="306"/>
    </location>
</feature>
<comment type="subcellular location">
    <subcellularLocation>
        <location evidence="1">Secreted</location>
    </subcellularLocation>
</comment>
<organism evidence="9 10">
    <name type="scientific">Oedothorax gibbosus</name>
    <dbReference type="NCBI Taxonomy" id="931172"/>
    <lineage>
        <taxon>Eukaryota</taxon>
        <taxon>Metazoa</taxon>
        <taxon>Ecdysozoa</taxon>
        <taxon>Arthropoda</taxon>
        <taxon>Chelicerata</taxon>
        <taxon>Arachnida</taxon>
        <taxon>Araneae</taxon>
        <taxon>Araneomorphae</taxon>
        <taxon>Entelegynae</taxon>
        <taxon>Araneoidea</taxon>
        <taxon>Linyphiidae</taxon>
        <taxon>Erigoninae</taxon>
        <taxon>Oedothorax</taxon>
    </lineage>
</organism>
<dbReference type="GO" id="GO:0016042">
    <property type="term" value="P:lipid catabolic process"/>
    <property type="evidence" value="ECO:0007669"/>
    <property type="project" value="TreeGrafter"/>
</dbReference>
<evidence type="ECO:0000259" key="8">
    <source>
        <dbReference type="Pfam" id="PF00151"/>
    </source>
</evidence>
<dbReference type="GO" id="GO:0046872">
    <property type="term" value="F:metal ion binding"/>
    <property type="evidence" value="ECO:0007669"/>
    <property type="project" value="UniProtKB-KW"/>
</dbReference>
<evidence type="ECO:0000313" key="9">
    <source>
        <dbReference type="EMBL" id="KAG8182872.1"/>
    </source>
</evidence>
<gene>
    <name evidence="9" type="ORF">JTE90_024615</name>
</gene>
<feature type="binding site" evidence="5">
    <location>
        <position position="240"/>
    </location>
    <ligand>
        <name>Ca(2+)</name>
        <dbReference type="ChEBI" id="CHEBI:29108"/>
    </ligand>
</feature>
<dbReference type="GO" id="GO:0005615">
    <property type="term" value="C:extracellular space"/>
    <property type="evidence" value="ECO:0007669"/>
    <property type="project" value="TreeGrafter"/>
</dbReference>
<evidence type="ECO:0000256" key="5">
    <source>
        <dbReference type="PIRSR" id="PIRSR000865-2"/>
    </source>
</evidence>
<dbReference type="InterPro" id="IPR013818">
    <property type="entry name" value="Lipase"/>
</dbReference>
<dbReference type="PRINTS" id="PR00821">
    <property type="entry name" value="TAGLIPASE"/>
</dbReference>
<evidence type="ECO:0000256" key="1">
    <source>
        <dbReference type="ARBA" id="ARBA00004613"/>
    </source>
</evidence>
<keyword evidence="3" id="KW-0964">Secreted</keyword>
<dbReference type="EMBL" id="JAFNEN010000443">
    <property type="protein sequence ID" value="KAG8182872.1"/>
    <property type="molecule type" value="Genomic_DNA"/>
</dbReference>
<comment type="caution">
    <text evidence="9">The sequence shown here is derived from an EMBL/GenBank/DDBJ whole genome shotgun (WGS) entry which is preliminary data.</text>
</comment>
<feature type="chain" id="PRO_5043585796" description="Lipase domain-containing protein" evidence="7">
    <location>
        <begin position="22"/>
        <end position="524"/>
    </location>
</feature>
<sequence>MRCGIFLCVIWGFCELGCILAAGNATSLLGRLQRNPLAPLRTHKEVCYADLGCFNTGPPFYHPLYRPISVSPLRPEVQGTTFRLYSRGNKDTALVFTPAELGTAGIEKHFDPDKWTRILVHGVFDGVKLSTWMRDVKDTLLTLEDENVFLVDHGSKVPPFFLNAANARVIGAQIAMLVDFLQKNFGALQENFHIIGHSLGAHIAGYAGERLKRLGRITGLDPIGPYFRNVPNNVKLDPSDALFVDVIHTNPGRNILEGLGTIEDVGHVNFWPSGGKPRGCSASPLRALTTGIFPSEFLQNTFLCRHFRAPDFFRSSFHQHGCLFVGAECGSWEEFALGRCGCGTDGQKCRLMGQHSTPAMFETRYHLQVGRERPYCLHQYQVILYLEIPQRKTYGSVSILLDIFVDAGKGFRETRRFSVNLMEDRQFKTFLLTFQHPIGKVYSVATALHVMQRRSTVDVSLEAIEINYLFPLPKKEVSSLLCKESEEPLHRGKQTLLTQRACKALIAEFRNVATASNPFNSTSV</sequence>